<keyword evidence="2" id="KW-1185">Reference proteome</keyword>
<organism evidence="1 2">
    <name type="scientific">Tropicimonas sediminicola</name>
    <dbReference type="NCBI Taxonomy" id="1031541"/>
    <lineage>
        <taxon>Bacteria</taxon>
        <taxon>Pseudomonadati</taxon>
        <taxon>Pseudomonadota</taxon>
        <taxon>Alphaproteobacteria</taxon>
        <taxon>Rhodobacterales</taxon>
        <taxon>Roseobacteraceae</taxon>
        <taxon>Tropicimonas</taxon>
    </lineage>
</organism>
<dbReference type="Proteomes" id="UP000198426">
    <property type="component" value="Unassembled WGS sequence"/>
</dbReference>
<accession>A0A239M2B1</accession>
<protein>
    <submittedName>
        <fullName evidence="1">Uncharacterized protein</fullName>
    </submittedName>
</protein>
<dbReference type="AlphaFoldDB" id="A0A239M2B1"/>
<sequence>MANWVQITPNFPPVVCGVGDYSAGLAAALGNLGTGVTTLVANENPISQPGRSLHGARSSRALCDALRDTGARVAIVHFSGYGYAPRGLCHWLVEGLRGWKATQTDARIITIFHEVYATGPIWRTSFWTSHPQRRIARALCEITDRGFVSSGVGSDQLRRIGASLSCDVLAVFSNVGEPAEVTPLSRRSARAVVFGGRGQRAEVYHAIARNPQKTAQLLSNLQIDRLLDIGPRMPLPERIGECPVDALGTLPAEEVSRILVDCRLGLLHYPMDRMTKSGIAAAYFSHGLLTANTGTAGGAASNLKEGVQYSSLDRLVAHCPDLQSVADAGHAWYQQHGVAAAAEIIRNSIA</sequence>
<dbReference type="RefSeq" id="WP_089235319.1">
    <property type="nucleotide sequence ID" value="NZ_FZOY01000012.1"/>
</dbReference>
<proteinExistence type="predicted"/>
<gene>
    <name evidence="1" type="ORF">SAMN05421757_11240</name>
</gene>
<dbReference type="OrthoDB" id="8478474at2"/>
<reference evidence="1 2" key="1">
    <citation type="submission" date="2017-06" db="EMBL/GenBank/DDBJ databases">
        <authorList>
            <person name="Kim H.J."/>
            <person name="Triplett B.A."/>
        </authorList>
    </citation>
    <scope>NUCLEOTIDE SEQUENCE [LARGE SCALE GENOMIC DNA]</scope>
    <source>
        <strain evidence="1 2">DSM 29339</strain>
    </source>
</reference>
<dbReference type="EMBL" id="FZOY01000012">
    <property type="protein sequence ID" value="SNT36795.1"/>
    <property type="molecule type" value="Genomic_DNA"/>
</dbReference>
<evidence type="ECO:0000313" key="2">
    <source>
        <dbReference type="Proteomes" id="UP000198426"/>
    </source>
</evidence>
<name>A0A239M2B1_9RHOB</name>
<evidence type="ECO:0000313" key="1">
    <source>
        <dbReference type="EMBL" id="SNT36795.1"/>
    </source>
</evidence>
<dbReference type="SUPFAM" id="SSF53756">
    <property type="entry name" value="UDP-Glycosyltransferase/glycogen phosphorylase"/>
    <property type="match status" value="1"/>
</dbReference>